<reference evidence="2 3" key="1">
    <citation type="submission" date="2024-03" db="EMBL/GenBank/DDBJ databases">
        <title>Human intestinal bacterial collection.</title>
        <authorList>
            <person name="Pauvert C."/>
            <person name="Hitch T.C.A."/>
            <person name="Clavel T."/>
        </authorList>
    </citation>
    <scope>NUCLEOTIDE SEQUENCE [LARGE SCALE GENOMIC DNA]</scope>
    <source>
        <strain evidence="2 3">CLA-SR-H024</strain>
    </source>
</reference>
<protein>
    <submittedName>
        <fullName evidence="2">DUF2529 domain-containing protein</fullName>
    </submittedName>
</protein>
<dbReference type="SUPFAM" id="SSF53697">
    <property type="entry name" value="SIS domain"/>
    <property type="match status" value="1"/>
</dbReference>
<dbReference type="InterPro" id="IPR019676">
    <property type="entry name" value="DUF2529"/>
</dbReference>
<dbReference type="Gene3D" id="3.40.50.10490">
    <property type="entry name" value="Glucose-6-phosphate isomerase like protein, domain 1"/>
    <property type="match status" value="1"/>
</dbReference>
<keyword evidence="3" id="KW-1185">Reference proteome</keyword>
<organism evidence="2 3">
    <name type="scientific">Niallia hominis</name>
    <dbReference type="NCBI Taxonomy" id="3133173"/>
    <lineage>
        <taxon>Bacteria</taxon>
        <taxon>Bacillati</taxon>
        <taxon>Bacillota</taxon>
        <taxon>Bacilli</taxon>
        <taxon>Bacillales</taxon>
        <taxon>Bacillaceae</taxon>
        <taxon>Niallia</taxon>
    </lineage>
</organism>
<dbReference type="Proteomes" id="UP001465426">
    <property type="component" value="Unassembled WGS sequence"/>
</dbReference>
<dbReference type="Pfam" id="PF10740">
    <property type="entry name" value="DUF2529"/>
    <property type="match status" value="1"/>
</dbReference>
<dbReference type="InterPro" id="IPR046348">
    <property type="entry name" value="SIS_dom_sf"/>
</dbReference>
<evidence type="ECO:0000259" key="1">
    <source>
        <dbReference type="Pfam" id="PF10740"/>
    </source>
</evidence>
<evidence type="ECO:0000313" key="3">
    <source>
        <dbReference type="Proteomes" id="UP001465426"/>
    </source>
</evidence>
<accession>A0ABV1F4G7</accession>
<sequence length="177" mass="19965">MLKMFSTQLSGLFKRLHEKEEEAIEDSSRLLAQAIVSDGKVYFYATNEMAGVMKEATKGLEPMSGAEEWTNSSLESITSNDRFILFSRTNEEEEINTFAKNLYDSQIPFVSVCSITNSEIESVIDFADVAIDLKITKGLLPDEEGNRYGYPSLIAGLFVYHGIKFTTDEILKEYDIK</sequence>
<gene>
    <name evidence="2" type="ORF">WMO63_21715</name>
</gene>
<dbReference type="EMBL" id="JBBMFN010000089">
    <property type="protein sequence ID" value="MEQ2468280.1"/>
    <property type="molecule type" value="Genomic_DNA"/>
</dbReference>
<evidence type="ECO:0000313" key="2">
    <source>
        <dbReference type="EMBL" id="MEQ2468280.1"/>
    </source>
</evidence>
<comment type="caution">
    <text evidence="2">The sequence shown here is derived from an EMBL/GenBank/DDBJ whole genome shotgun (WGS) entry which is preliminary data.</text>
</comment>
<proteinExistence type="predicted"/>
<dbReference type="RefSeq" id="WP_031538953.1">
    <property type="nucleotide sequence ID" value="NZ_JBBMFN010000089.1"/>
</dbReference>
<feature type="domain" description="DUF2529" evidence="1">
    <location>
        <begin position="1"/>
        <end position="171"/>
    </location>
</feature>
<name>A0ABV1F4G7_9BACI</name>